<comment type="cofactor">
    <cofactor evidence="1">
        <name>FMN</name>
        <dbReference type="ChEBI" id="CHEBI:58210"/>
    </cofactor>
</comment>
<evidence type="ECO:0000256" key="5">
    <source>
        <dbReference type="ARBA" id="ARBA00022643"/>
    </source>
</evidence>
<comment type="similarity">
    <text evidence="2">Belongs to the flavodoxin family.</text>
</comment>
<evidence type="ECO:0000256" key="6">
    <source>
        <dbReference type="ARBA" id="ARBA00022982"/>
    </source>
</evidence>
<dbReference type="InterPro" id="IPR008254">
    <property type="entry name" value="Flavodoxin/NO_synth"/>
</dbReference>
<dbReference type="PROSITE" id="PS50902">
    <property type="entry name" value="FLAVODOXIN_LIKE"/>
    <property type="match status" value="1"/>
</dbReference>
<dbReference type="InterPro" id="IPR050619">
    <property type="entry name" value="Flavodoxin"/>
</dbReference>
<dbReference type="GO" id="GO:0010181">
    <property type="term" value="F:FMN binding"/>
    <property type="evidence" value="ECO:0007669"/>
    <property type="project" value="InterPro"/>
</dbReference>
<evidence type="ECO:0000256" key="1">
    <source>
        <dbReference type="ARBA" id="ARBA00001917"/>
    </source>
</evidence>
<keyword evidence="4" id="KW-0285">Flavoprotein</keyword>
<proteinExistence type="inferred from homology"/>
<feature type="domain" description="Flavodoxin-like" evidence="7">
    <location>
        <begin position="3"/>
        <end position="148"/>
    </location>
</feature>
<accession>X1GVQ8</accession>
<keyword evidence="6" id="KW-0249">Electron transport</keyword>
<dbReference type="PROSITE" id="PS00201">
    <property type="entry name" value="FLAVODOXIN"/>
    <property type="match status" value="1"/>
</dbReference>
<gene>
    <name evidence="8" type="ORF">S03H2_20438</name>
</gene>
<protein>
    <recommendedName>
        <fullName evidence="7">Flavodoxin-like domain-containing protein</fullName>
    </recommendedName>
</protein>
<evidence type="ECO:0000256" key="3">
    <source>
        <dbReference type="ARBA" id="ARBA00022448"/>
    </source>
</evidence>
<keyword evidence="5" id="KW-0288">FMN</keyword>
<dbReference type="PANTHER" id="PTHR42809:SF1">
    <property type="entry name" value="FLAVODOXIN 1"/>
    <property type="match status" value="1"/>
</dbReference>
<dbReference type="InterPro" id="IPR029039">
    <property type="entry name" value="Flavoprotein-like_sf"/>
</dbReference>
<evidence type="ECO:0000259" key="7">
    <source>
        <dbReference type="PROSITE" id="PS50902"/>
    </source>
</evidence>
<dbReference type="SUPFAM" id="SSF52218">
    <property type="entry name" value="Flavoproteins"/>
    <property type="match status" value="1"/>
</dbReference>
<name>X1GVQ8_9ZZZZ</name>
<comment type="caution">
    <text evidence="8">The sequence shown here is derived from an EMBL/GenBank/DDBJ whole genome shotgun (WGS) entry which is preliminary data.</text>
</comment>
<keyword evidence="3" id="KW-0813">Transport</keyword>
<dbReference type="Pfam" id="PF12724">
    <property type="entry name" value="Flavodoxin_5"/>
    <property type="match status" value="1"/>
</dbReference>
<organism evidence="8">
    <name type="scientific">marine sediment metagenome</name>
    <dbReference type="NCBI Taxonomy" id="412755"/>
    <lineage>
        <taxon>unclassified sequences</taxon>
        <taxon>metagenomes</taxon>
        <taxon>ecological metagenomes</taxon>
    </lineage>
</organism>
<dbReference type="GO" id="GO:0009055">
    <property type="term" value="F:electron transfer activity"/>
    <property type="evidence" value="ECO:0007669"/>
    <property type="project" value="InterPro"/>
</dbReference>
<evidence type="ECO:0000256" key="4">
    <source>
        <dbReference type="ARBA" id="ARBA00022630"/>
    </source>
</evidence>
<evidence type="ECO:0000313" key="8">
    <source>
        <dbReference type="EMBL" id="GAH37083.1"/>
    </source>
</evidence>
<sequence length="157" mass="17486">MNVLVVYETKFGNTKEAAEKIAEGMKEVEQIETEVINVNDVDYSKVRDFDAIIIGSPTWAGNCTESIKNFINELAGLSLGEKSYAVFDTNNNIPLLSKAVKKMEKRIGKQIPDLKRILPGLPIRVKGKEGPIIEGELPKCHNFGKEIALNLQKHSNF</sequence>
<dbReference type="Gene3D" id="3.40.50.360">
    <property type="match status" value="1"/>
</dbReference>
<dbReference type="AlphaFoldDB" id="X1GVQ8"/>
<evidence type="ECO:0000256" key="2">
    <source>
        <dbReference type="ARBA" id="ARBA00005267"/>
    </source>
</evidence>
<dbReference type="InterPro" id="IPR001226">
    <property type="entry name" value="Flavodoxin_CS"/>
</dbReference>
<dbReference type="InterPro" id="IPR026816">
    <property type="entry name" value="Flavodoxin_dom"/>
</dbReference>
<dbReference type="EMBL" id="BARU01010772">
    <property type="protein sequence ID" value="GAH37083.1"/>
    <property type="molecule type" value="Genomic_DNA"/>
</dbReference>
<dbReference type="PANTHER" id="PTHR42809">
    <property type="entry name" value="FLAVODOXIN 2"/>
    <property type="match status" value="1"/>
</dbReference>
<reference evidence="8" key="1">
    <citation type="journal article" date="2014" name="Front. Microbiol.">
        <title>High frequency of phylogenetically diverse reductive dehalogenase-homologous genes in deep subseafloor sedimentary metagenomes.</title>
        <authorList>
            <person name="Kawai M."/>
            <person name="Futagami T."/>
            <person name="Toyoda A."/>
            <person name="Takaki Y."/>
            <person name="Nishi S."/>
            <person name="Hori S."/>
            <person name="Arai W."/>
            <person name="Tsubouchi T."/>
            <person name="Morono Y."/>
            <person name="Uchiyama I."/>
            <person name="Ito T."/>
            <person name="Fujiyama A."/>
            <person name="Inagaki F."/>
            <person name="Takami H."/>
        </authorList>
    </citation>
    <scope>NUCLEOTIDE SEQUENCE</scope>
    <source>
        <strain evidence="8">Expedition CK06-06</strain>
    </source>
</reference>